<accession>A0A3A5H9P1</accession>
<keyword evidence="6" id="KW-0413">Isomerase</keyword>
<evidence type="ECO:0000313" key="7">
    <source>
        <dbReference type="Proteomes" id="UP000276542"/>
    </source>
</evidence>
<dbReference type="InterPro" id="IPR042119">
    <property type="entry name" value="QueA_dom2"/>
</dbReference>
<evidence type="ECO:0000256" key="2">
    <source>
        <dbReference type="ARBA" id="ARBA00022679"/>
    </source>
</evidence>
<keyword evidence="1" id="KW-0963">Cytoplasm</keyword>
<dbReference type="Gene3D" id="3.40.1780.10">
    <property type="entry name" value="QueA-like"/>
    <property type="match status" value="1"/>
</dbReference>
<dbReference type="GO" id="GO:0008616">
    <property type="term" value="P:tRNA queuosine(34) biosynthetic process"/>
    <property type="evidence" value="ECO:0007669"/>
    <property type="project" value="UniProtKB-KW"/>
</dbReference>
<proteinExistence type="predicted"/>
<dbReference type="EMBL" id="QYRP01000002">
    <property type="protein sequence ID" value="RJS44810.1"/>
    <property type="molecule type" value="Genomic_DNA"/>
</dbReference>
<dbReference type="PANTHER" id="PTHR30307:SF0">
    <property type="entry name" value="S-ADENOSYLMETHIONINE:TRNA RIBOSYLTRANSFERASE-ISOMERASE"/>
    <property type="match status" value="1"/>
</dbReference>
<gene>
    <name evidence="6" type="ORF">D4739_00180</name>
</gene>
<name>A0A3A5H9P1_9ACTN</name>
<keyword evidence="2 6" id="KW-0808">Transferase</keyword>
<organism evidence="6 7">
    <name type="scientific">Nocardioides cavernaquae</name>
    <dbReference type="NCBI Taxonomy" id="2321396"/>
    <lineage>
        <taxon>Bacteria</taxon>
        <taxon>Bacillati</taxon>
        <taxon>Actinomycetota</taxon>
        <taxon>Actinomycetes</taxon>
        <taxon>Propionibacteriales</taxon>
        <taxon>Nocardioidaceae</taxon>
        <taxon>Nocardioides</taxon>
    </lineage>
</organism>
<evidence type="ECO:0000256" key="4">
    <source>
        <dbReference type="ARBA" id="ARBA00022785"/>
    </source>
</evidence>
<keyword evidence="7" id="KW-1185">Reference proteome</keyword>
<evidence type="ECO:0000256" key="3">
    <source>
        <dbReference type="ARBA" id="ARBA00022691"/>
    </source>
</evidence>
<dbReference type="Proteomes" id="UP000276542">
    <property type="component" value="Unassembled WGS sequence"/>
</dbReference>
<reference evidence="7" key="1">
    <citation type="submission" date="2018-09" db="EMBL/GenBank/DDBJ databases">
        <authorList>
            <person name="Zhu H."/>
        </authorList>
    </citation>
    <scope>NUCLEOTIDE SEQUENCE [LARGE SCALE GENOMIC DNA]</scope>
    <source>
        <strain evidence="7">K1W22B-1</strain>
    </source>
</reference>
<dbReference type="GO" id="GO:0051075">
    <property type="term" value="F:S-adenosylmethionine:tRNA ribosyltransferase-isomerase activity"/>
    <property type="evidence" value="ECO:0007669"/>
    <property type="project" value="TreeGrafter"/>
</dbReference>
<sequence>MTHLVERPSTSFPAPAANTAPSPPESRGLARDDVRLLVATPGAVTHGRFTAITDHLRAGDLLVVNDSATVNGQIDAELIGTGLRRRTVVLHAAHRLDDGTRVVELRTAPDAARSVLDAAPGDIVRTGPASLELLAPYPEESSPTGEGNRLWRARLTGSLDRVLARRGRPIAYGYLDRRYPLSAYQTVFGVRPGSAEMPSAGRPFTPEIVTALVARGVSVAPVTLHAGLSSQEAGEAPQSEWFSVPAPTASLVNAVRAGGGRIVAVGTTVTRALESAVLRSGDGVRVVERSGWTDRVVTPADPPRVVTGLVTGWHDPGASHLLLVEAVAGVDIAQAAYDAAVGGGYAWHEFGDSALLLPNRE</sequence>
<evidence type="ECO:0000256" key="5">
    <source>
        <dbReference type="SAM" id="MobiDB-lite"/>
    </source>
</evidence>
<feature type="compositionally biased region" description="Low complexity" evidence="5">
    <location>
        <begin position="8"/>
        <end position="20"/>
    </location>
</feature>
<dbReference type="RefSeq" id="WP_120058560.1">
    <property type="nucleotide sequence ID" value="NZ_QYRP01000002.1"/>
</dbReference>
<protein>
    <submittedName>
        <fullName evidence="6">S-adenosylmethionine:tRNA ribosyltransferase-isomerase</fullName>
    </submittedName>
</protein>
<dbReference type="AlphaFoldDB" id="A0A3A5H9P1"/>
<feature type="region of interest" description="Disordered" evidence="5">
    <location>
        <begin position="1"/>
        <end position="28"/>
    </location>
</feature>
<comment type="caution">
    <text evidence="6">The sequence shown here is derived from an EMBL/GenBank/DDBJ whole genome shotgun (WGS) entry which is preliminary data.</text>
</comment>
<dbReference type="InterPro" id="IPR003699">
    <property type="entry name" value="QueA"/>
</dbReference>
<dbReference type="Gene3D" id="2.40.10.240">
    <property type="entry name" value="QueA-like"/>
    <property type="match status" value="1"/>
</dbReference>
<evidence type="ECO:0000313" key="6">
    <source>
        <dbReference type="EMBL" id="RJS44810.1"/>
    </source>
</evidence>
<keyword evidence="4" id="KW-0671">Queuosine biosynthesis</keyword>
<dbReference type="PANTHER" id="PTHR30307">
    <property type="entry name" value="S-ADENOSYLMETHIONINE:TRNA RIBOSYLTRANSFERASE-ISOMERASE"/>
    <property type="match status" value="1"/>
</dbReference>
<dbReference type="Pfam" id="PF02547">
    <property type="entry name" value="Queuosine_synth"/>
    <property type="match status" value="1"/>
</dbReference>
<dbReference type="SUPFAM" id="SSF111337">
    <property type="entry name" value="QueA-like"/>
    <property type="match status" value="1"/>
</dbReference>
<keyword evidence="3" id="KW-0949">S-adenosyl-L-methionine</keyword>
<dbReference type="InterPro" id="IPR042118">
    <property type="entry name" value="QueA_dom1"/>
</dbReference>
<evidence type="ECO:0000256" key="1">
    <source>
        <dbReference type="ARBA" id="ARBA00022490"/>
    </source>
</evidence>
<dbReference type="InterPro" id="IPR036100">
    <property type="entry name" value="QueA_sf"/>
</dbReference>
<dbReference type="OrthoDB" id="9783887at2"/>